<name>A0A4T6LJH7_ECOLX</name>
<dbReference type="EMBL" id="VHKY01000029">
    <property type="protein sequence ID" value="TZE43265.1"/>
    <property type="molecule type" value="Genomic_DNA"/>
</dbReference>
<dbReference type="AlphaFoldDB" id="A0A4T6LJH7"/>
<dbReference type="Proteomes" id="UP000324120">
    <property type="component" value="Unassembled WGS sequence"/>
</dbReference>
<protein>
    <submittedName>
        <fullName evidence="1">Uncharacterized protein</fullName>
    </submittedName>
</protein>
<gene>
    <name evidence="1" type="ORF">FKO60_23040</name>
</gene>
<organism evidence="1 2">
    <name type="scientific">Escherichia coli</name>
    <dbReference type="NCBI Taxonomy" id="562"/>
    <lineage>
        <taxon>Bacteria</taxon>
        <taxon>Pseudomonadati</taxon>
        <taxon>Pseudomonadota</taxon>
        <taxon>Gammaproteobacteria</taxon>
        <taxon>Enterobacterales</taxon>
        <taxon>Enterobacteriaceae</taxon>
        <taxon>Escherichia</taxon>
    </lineage>
</organism>
<evidence type="ECO:0000313" key="1">
    <source>
        <dbReference type="EMBL" id="TZE43265.1"/>
    </source>
</evidence>
<evidence type="ECO:0000313" key="2">
    <source>
        <dbReference type="Proteomes" id="UP000324120"/>
    </source>
</evidence>
<sequence>MTPIYLFLLQKRRERGKLAFSRFRGWTTEQREGVSYDVPVTADQPLLYSAILRSSAAVFWHRGF</sequence>
<accession>A0A4T6LJH7</accession>
<proteinExistence type="predicted"/>
<reference evidence="1 2" key="1">
    <citation type="submission" date="2019-06" db="EMBL/GenBank/DDBJ databases">
        <title>The presence and diversity of blaCTX-M among Escherichia coli from urban wastewater and feedlot cattle, in Alberta, Canada.</title>
        <authorList>
            <person name="Cormier A.C."/>
            <person name="Chalmer G."/>
            <person name="Cook S.R."/>
            <person name="Zaheer R."/>
            <person name="Hannon S.J."/>
            <person name="Booker C.W."/>
            <person name="Read R."/>
            <person name="Gow S.P."/>
            <person name="Mcallister T.A."/>
            <person name="Boerlin P."/>
        </authorList>
    </citation>
    <scope>NUCLEOTIDE SEQUENCE [LARGE SCALE GENOMIC DNA]</scope>
    <source>
        <strain evidence="1 2">347</strain>
    </source>
</reference>
<comment type="caution">
    <text evidence="1">The sequence shown here is derived from an EMBL/GenBank/DDBJ whole genome shotgun (WGS) entry which is preliminary data.</text>
</comment>